<dbReference type="RefSeq" id="WP_023606052.1">
    <property type="nucleotide sequence ID" value="NZ_BKBT01000008.1"/>
</dbReference>
<evidence type="ECO:0000256" key="4">
    <source>
        <dbReference type="ARBA" id="ARBA00022692"/>
    </source>
</evidence>
<evidence type="ECO:0000256" key="6">
    <source>
        <dbReference type="ARBA" id="ARBA00022989"/>
    </source>
</evidence>
<evidence type="ECO:0000256" key="7">
    <source>
        <dbReference type="ARBA" id="ARBA00023010"/>
    </source>
</evidence>
<evidence type="ECO:0000313" key="10">
    <source>
        <dbReference type="EMBL" id="WCG23575.1"/>
    </source>
</evidence>
<dbReference type="HAMAP" id="MF_00422">
    <property type="entry name" value="SecE"/>
    <property type="match status" value="1"/>
</dbReference>
<comment type="function">
    <text evidence="9">Essential subunit of the Sec protein translocation channel SecYEG. Clamps together the 2 halves of SecY. May contact the channel plug during translocation.</text>
</comment>
<protein>
    <recommendedName>
        <fullName evidence="9">Protein translocase subunit SecE</fullName>
    </recommendedName>
</protein>
<reference evidence="10" key="1">
    <citation type="submission" date="2023-01" db="EMBL/GenBank/DDBJ databases">
        <title>Oxazolidinone resistance genes in florfenicol resistant enterococci from beef cattle and veal calves at slaughter.</title>
        <authorList>
            <person name="Biggel M."/>
        </authorList>
    </citation>
    <scope>NUCLEOTIDE SEQUENCE</scope>
    <source>
        <strain evidence="10">K204-1</strain>
    </source>
</reference>
<accession>A0AAE9XMM0</accession>
<sequence length="56" mass="6380">MSFLKSVKEEMRNVTWPTGEKLRKDVIIVIQTTILFAVFFGIVDLGLQSLLQLLAK</sequence>
<dbReference type="GO" id="GO:0006605">
    <property type="term" value="P:protein targeting"/>
    <property type="evidence" value="ECO:0007669"/>
    <property type="project" value="UniProtKB-UniRule"/>
</dbReference>
<dbReference type="InterPro" id="IPR001901">
    <property type="entry name" value="Translocase_SecE/Sec61-g"/>
</dbReference>
<feature type="transmembrane region" description="Helical" evidence="9">
    <location>
        <begin position="26"/>
        <end position="47"/>
    </location>
</feature>
<evidence type="ECO:0000256" key="1">
    <source>
        <dbReference type="ARBA" id="ARBA00004370"/>
    </source>
</evidence>
<comment type="subunit">
    <text evidence="9">Component of the Sec protein translocase complex. Heterotrimer consisting of SecY, SecE and SecG subunits. The heterotrimers can form oligomers, although 1 heterotrimer is thought to be able to translocate proteins. Interacts with the ribosome. Interacts with SecDF, and other proteins may be involved. Interacts with SecA.</text>
</comment>
<proteinExistence type="inferred from homology"/>
<evidence type="ECO:0000256" key="3">
    <source>
        <dbReference type="ARBA" id="ARBA00022475"/>
    </source>
</evidence>
<keyword evidence="3 9" id="KW-1003">Cell membrane</keyword>
<dbReference type="Proteomes" id="UP001179600">
    <property type="component" value="Chromosome"/>
</dbReference>
<dbReference type="InterPro" id="IPR005807">
    <property type="entry name" value="SecE_bac"/>
</dbReference>
<dbReference type="Gene3D" id="1.20.5.1030">
    <property type="entry name" value="Preprotein translocase secy subunit"/>
    <property type="match status" value="1"/>
</dbReference>
<evidence type="ECO:0000256" key="2">
    <source>
        <dbReference type="ARBA" id="ARBA00022448"/>
    </source>
</evidence>
<evidence type="ECO:0000256" key="9">
    <source>
        <dbReference type="HAMAP-Rule" id="MF_00422"/>
    </source>
</evidence>
<keyword evidence="8 9" id="KW-0472">Membrane</keyword>
<dbReference type="GO" id="GO:0009306">
    <property type="term" value="P:protein secretion"/>
    <property type="evidence" value="ECO:0007669"/>
    <property type="project" value="UniProtKB-UniRule"/>
</dbReference>
<keyword evidence="7 9" id="KW-0811">Translocation</keyword>
<evidence type="ECO:0000256" key="5">
    <source>
        <dbReference type="ARBA" id="ARBA00022927"/>
    </source>
</evidence>
<comment type="similarity">
    <text evidence="9">Belongs to the SecE/SEC61-gamma family.</text>
</comment>
<dbReference type="GO" id="GO:0043952">
    <property type="term" value="P:protein transport by the Sec complex"/>
    <property type="evidence" value="ECO:0007669"/>
    <property type="project" value="UniProtKB-UniRule"/>
</dbReference>
<name>A0AAE9XMM0_9ENTE</name>
<dbReference type="GO" id="GO:0065002">
    <property type="term" value="P:intracellular protein transmembrane transport"/>
    <property type="evidence" value="ECO:0007669"/>
    <property type="project" value="UniProtKB-UniRule"/>
</dbReference>
<keyword evidence="5 9" id="KW-0653">Protein transport</keyword>
<dbReference type="InterPro" id="IPR038379">
    <property type="entry name" value="SecE_sf"/>
</dbReference>
<dbReference type="GO" id="GO:0008320">
    <property type="term" value="F:protein transmembrane transporter activity"/>
    <property type="evidence" value="ECO:0007669"/>
    <property type="project" value="UniProtKB-UniRule"/>
</dbReference>
<keyword evidence="2 9" id="KW-0813">Transport</keyword>
<dbReference type="EMBL" id="CP116507">
    <property type="protein sequence ID" value="WCG23575.1"/>
    <property type="molecule type" value="Genomic_DNA"/>
</dbReference>
<evidence type="ECO:0000256" key="8">
    <source>
        <dbReference type="ARBA" id="ARBA00023136"/>
    </source>
</evidence>
<gene>
    <name evidence="9 10" type="primary">secE</name>
    <name evidence="10" type="ORF">PML95_04950</name>
</gene>
<comment type="subcellular location">
    <subcellularLocation>
        <location evidence="9">Cell membrane</location>
        <topology evidence="9">Single-pass membrane protein</topology>
    </subcellularLocation>
    <subcellularLocation>
        <location evidence="1">Membrane</location>
    </subcellularLocation>
</comment>
<dbReference type="Pfam" id="PF00584">
    <property type="entry name" value="SecE"/>
    <property type="match status" value="1"/>
</dbReference>
<dbReference type="GO" id="GO:0005886">
    <property type="term" value="C:plasma membrane"/>
    <property type="evidence" value="ECO:0007669"/>
    <property type="project" value="UniProtKB-SubCell"/>
</dbReference>
<dbReference type="PANTHER" id="PTHR33910">
    <property type="entry name" value="PROTEIN TRANSLOCASE SUBUNIT SECE"/>
    <property type="match status" value="1"/>
</dbReference>
<keyword evidence="6 9" id="KW-1133">Transmembrane helix</keyword>
<organism evidence="10 11">
    <name type="scientific">Vagococcus lutrae</name>
    <dbReference type="NCBI Taxonomy" id="81947"/>
    <lineage>
        <taxon>Bacteria</taxon>
        <taxon>Bacillati</taxon>
        <taxon>Bacillota</taxon>
        <taxon>Bacilli</taxon>
        <taxon>Lactobacillales</taxon>
        <taxon>Enterococcaceae</taxon>
        <taxon>Vagococcus</taxon>
    </lineage>
</organism>
<keyword evidence="4 9" id="KW-0812">Transmembrane</keyword>
<dbReference type="PANTHER" id="PTHR33910:SF1">
    <property type="entry name" value="PROTEIN TRANSLOCASE SUBUNIT SECE"/>
    <property type="match status" value="1"/>
</dbReference>
<dbReference type="AlphaFoldDB" id="A0AAE9XMM0"/>
<dbReference type="NCBIfam" id="TIGR00964">
    <property type="entry name" value="secE_bact"/>
    <property type="match status" value="1"/>
</dbReference>
<evidence type="ECO:0000313" key="11">
    <source>
        <dbReference type="Proteomes" id="UP001179600"/>
    </source>
</evidence>